<evidence type="ECO:0000313" key="2">
    <source>
        <dbReference type="EMBL" id="AVO38029.1"/>
    </source>
</evidence>
<dbReference type="PANTHER" id="PTHR43591">
    <property type="entry name" value="METHYLTRANSFERASE"/>
    <property type="match status" value="1"/>
</dbReference>
<dbReference type="Gene3D" id="3.40.50.150">
    <property type="entry name" value="Vaccinia Virus protein VP39"/>
    <property type="match status" value="1"/>
</dbReference>
<dbReference type="PANTHER" id="PTHR43591:SF24">
    <property type="entry name" value="2-METHOXY-6-POLYPRENYL-1,4-BENZOQUINOL METHYLASE, MITOCHONDRIAL"/>
    <property type="match status" value="1"/>
</dbReference>
<keyword evidence="2" id="KW-0808">Transferase</keyword>
<keyword evidence="2" id="KW-0489">Methyltransferase</keyword>
<dbReference type="EMBL" id="CP027665">
    <property type="protein sequence ID" value="AVO38029.1"/>
    <property type="molecule type" value="Genomic_DNA"/>
</dbReference>
<evidence type="ECO:0000313" key="3">
    <source>
        <dbReference type="Proteomes" id="UP000237655"/>
    </source>
</evidence>
<dbReference type="InterPro" id="IPR029063">
    <property type="entry name" value="SAM-dependent_MTases_sf"/>
</dbReference>
<dbReference type="KEGG" id="thas:C6Y53_10160"/>
<evidence type="ECO:0000259" key="1">
    <source>
        <dbReference type="Pfam" id="PF08241"/>
    </source>
</evidence>
<name>A0A2S0MQ64_9RHOB</name>
<protein>
    <submittedName>
        <fullName evidence="2">Class I SAM-dependent methyltransferase</fullName>
    </submittedName>
</protein>
<dbReference type="AlphaFoldDB" id="A0A2S0MQ64"/>
<dbReference type="CDD" id="cd02440">
    <property type="entry name" value="AdoMet_MTases"/>
    <property type="match status" value="1"/>
</dbReference>
<accession>A0A2S0MQ64</accession>
<dbReference type="Proteomes" id="UP000237655">
    <property type="component" value="Chromosome"/>
</dbReference>
<dbReference type="Pfam" id="PF08241">
    <property type="entry name" value="Methyltransf_11"/>
    <property type="match status" value="1"/>
</dbReference>
<dbReference type="InterPro" id="IPR013216">
    <property type="entry name" value="Methyltransf_11"/>
</dbReference>
<dbReference type="SUPFAM" id="SSF53335">
    <property type="entry name" value="S-adenosyl-L-methionine-dependent methyltransferases"/>
    <property type="match status" value="1"/>
</dbReference>
<keyword evidence="3" id="KW-1185">Reference proteome</keyword>
<dbReference type="GO" id="GO:0008757">
    <property type="term" value="F:S-adenosylmethionine-dependent methyltransferase activity"/>
    <property type="evidence" value="ECO:0007669"/>
    <property type="project" value="InterPro"/>
</dbReference>
<reference evidence="3" key="1">
    <citation type="submission" date="2018-03" db="EMBL/GenBank/DDBJ databases">
        <title>Genomic analysis of the strain SH-1 isolated from shrimp intestine.</title>
        <authorList>
            <person name="Kim Y.-S."/>
            <person name="Kim S.-E."/>
            <person name="Kim K.-H."/>
        </authorList>
    </citation>
    <scope>NUCLEOTIDE SEQUENCE [LARGE SCALE GENOMIC DNA]</scope>
    <source>
        <strain evidence="3">SH-1</strain>
    </source>
</reference>
<gene>
    <name evidence="2" type="ORF">C6Y53_10160</name>
</gene>
<dbReference type="GO" id="GO:0032259">
    <property type="term" value="P:methylation"/>
    <property type="evidence" value="ECO:0007669"/>
    <property type="project" value="UniProtKB-KW"/>
</dbReference>
<organism evidence="2 3">
    <name type="scientific">Pukyongiella litopenaei</name>
    <dbReference type="NCBI Taxonomy" id="2605946"/>
    <lineage>
        <taxon>Bacteria</taxon>
        <taxon>Pseudomonadati</taxon>
        <taxon>Pseudomonadota</taxon>
        <taxon>Alphaproteobacteria</taxon>
        <taxon>Rhodobacterales</taxon>
        <taxon>Paracoccaceae</taxon>
        <taxon>Pukyongiella</taxon>
    </lineage>
</organism>
<sequence length="284" mass="30722">MTEIGQSHPNAAQRDYWNSDEGLKWVEFEGELDQLLQRVNDRLLRLSDPAPDEQVLDIGCGTGATARDLAERLNGGGAVLAADISAQLLKRARKRGGGVTYVLADAQCHDFGADRFDLAVSRFGTMFFNEPILAFRNIHRSLKSGGRLHMACWGGMAENPWFAVPGKQASKLLGVARSAWDGAEPGPVAFADADRVVAMLEQAGFDDVSATRETVGLVHPGPPQALARLAARLGPVDRILRMAGGGDAELTVIEARIANAFRRYATPHGVHLPARLNFFAATRR</sequence>
<proteinExistence type="predicted"/>
<feature type="domain" description="Methyltransferase type 11" evidence="1">
    <location>
        <begin position="56"/>
        <end position="148"/>
    </location>
</feature>
<dbReference type="RefSeq" id="WP_106472346.1">
    <property type="nucleotide sequence ID" value="NZ_CP027665.1"/>
</dbReference>